<dbReference type="Pfam" id="PF14017">
    <property type="entry name" value="DUF4233"/>
    <property type="match status" value="1"/>
</dbReference>
<dbReference type="EMBL" id="BAABBX010000016">
    <property type="protein sequence ID" value="GAA4192450.1"/>
    <property type="molecule type" value="Genomic_DNA"/>
</dbReference>
<evidence type="ECO:0008006" key="4">
    <source>
        <dbReference type="Google" id="ProtNLM"/>
    </source>
</evidence>
<proteinExistence type="predicted"/>
<feature type="transmembrane region" description="Helical" evidence="1">
    <location>
        <begin position="12"/>
        <end position="32"/>
    </location>
</feature>
<keyword evidence="1" id="KW-0472">Membrane</keyword>
<organism evidence="2 3">
    <name type="scientific">Gryllotalpicola kribbensis</name>
    <dbReference type="NCBI Taxonomy" id="993084"/>
    <lineage>
        <taxon>Bacteria</taxon>
        <taxon>Bacillati</taxon>
        <taxon>Actinomycetota</taxon>
        <taxon>Actinomycetes</taxon>
        <taxon>Micrococcales</taxon>
        <taxon>Microbacteriaceae</taxon>
        <taxon>Gryllotalpicola</taxon>
    </lineage>
</organism>
<comment type="caution">
    <text evidence="2">The sequence shown here is derived from an EMBL/GenBank/DDBJ whole genome shotgun (WGS) entry which is preliminary data.</text>
</comment>
<protein>
    <recommendedName>
        <fullName evidence="4">DUF4233 domain-containing protein</fullName>
    </recommendedName>
</protein>
<accession>A0ABP8AWS4</accession>
<keyword evidence="3" id="KW-1185">Reference proteome</keyword>
<gene>
    <name evidence="2" type="ORF">GCM10022288_24710</name>
</gene>
<keyword evidence="1" id="KW-1133">Transmembrane helix</keyword>
<evidence type="ECO:0000313" key="2">
    <source>
        <dbReference type="EMBL" id="GAA4192450.1"/>
    </source>
</evidence>
<name>A0ABP8AWS4_9MICO</name>
<dbReference type="Proteomes" id="UP001500213">
    <property type="component" value="Unassembled WGS sequence"/>
</dbReference>
<sequence length="117" mass="12758">MRNRSVRESVGSIVLGFELIVLFLGGLVAWGLHVAPSAVVITGGVVLIALAIVAILTLRYRVGARIGFAVQVLAILAGIWVHMMFIVGALFLAIWIYAMYSADKVERQKHNETENPQ</sequence>
<feature type="transmembrane region" description="Helical" evidence="1">
    <location>
        <begin position="72"/>
        <end position="98"/>
    </location>
</feature>
<reference evidence="3" key="1">
    <citation type="journal article" date="2019" name="Int. J. Syst. Evol. Microbiol.">
        <title>The Global Catalogue of Microorganisms (GCM) 10K type strain sequencing project: providing services to taxonomists for standard genome sequencing and annotation.</title>
        <authorList>
            <consortium name="The Broad Institute Genomics Platform"/>
            <consortium name="The Broad Institute Genome Sequencing Center for Infectious Disease"/>
            <person name="Wu L."/>
            <person name="Ma J."/>
        </authorList>
    </citation>
    <scope>NUCLEOTIDE SEQUENCE [LARGE SCALE GENOMIC DNA]</scope>
    <source>
        <strain evidence="3">JCM 17593</strain>
    </source>
</reference>
<dbReference type="InterPro" id="IPR025327">
    <property type="entry name" value="DUF4233"/>
</dbReference>
<evidence type="ECO:0000313" key="3">
    <source>
        <dbReference type="Proteomes" id="UP001500213"/>
    </source>
</evidence>
<dbReference type="RefSeq" id="WP_344777357.1">
    <property type="nucleotide sequence ID" value="NZ_BAABBX010000016.1"/>
</dbReference>
<feature type="transmembrane region" description="Helical" evidence="1">
    <location>
        <begin position="38"/>
        <end position="60"/>
    </location>
</feature>
<keyword evidence="1" id="KW-0812">Transmembrane</keyword>
<evidence type="ECO:0000256" key="1">
    <source>
        <dbReference type="SAM" id="Phobius"/>
    </source>
</evidence>